<keyword evidence="11" id="KW-1185">Reference proteome</keyword>
<evidence type="ECO:0000313" key="10">
    <source>
        <dbReference type="EMBL" id="SDP92464.1"/>
    </source>
</evidence>
<comment type="subcellular location">
    <subcellularLocation>
        <location evidence="1 7">Cell membrane</location>
        <topology evidence="1 7">Multi-pass membrane protein</topology>
    </subcellularLocation>
</comment>
<evidence type="ECO:0000256" key="5">
    <source>
        <dbReference type="ARBA" id="ARBA00022989"/>
    </source>
</evidence>
<dbReference type="InterPro" id="IPR000515">
    <property type="entry name" value="MetI-like"/>
</dbReference>
<dbReference type="RefSeq" id="WP_092604049.1">
    <property type="nucleotide sequence ID" value="NZ_FNJR01000013.1"/>
</dbReference>
<keyword evidence="5 7" id="KW-1133">Transmembrane helix</keyword>
<feature type="transmembrane region" description="Helical" evidence="7">
    <location>
        <begin position="296"/>
        <end position="318"/>
    </location>
</feature>
<evidence type="ECO:0000256" key="8">
    <source>
        <dbReference type="SAM" id="MobiDB-lite"/>
    </source>
</evidence>
<feature type="domain" description="ABC transmembrane type-1" evidence="9">
    <location>
        <begin position="100"/>
        <end position="317"/>
    </location>
</feature>
<feature type="transmembrane region" description="Helical" evidence="7">
    <location>
        <begin position="188"/>
        <end position="212"/>
    </location>
</feature>
<dbReference type="GO" id="GO:0055085">
    <property type="term" value="P:transmembrane transport"/>
    <property type="evidence" value="ECO:0007669"/>
    <property type="project" value="InterPro"/>
</dbReference>
<dbReference type="Pfam" id="PF00528">
    <property type="entry name" value="BPD_transp_1"/>
    <property type="match status" value="1"/>
</dbReference>
<organism evidence="10 11">
    <name type="scientific">Actinopolyspora xinjiangensis</name>
    <dbReference type="NCBI Taxonomy" id="405564"/>
    <lineage>
        <taxon>Bacteria</taxon>
        <taxon>Bacillati</taxon>
        <taxon>Actinomycetota</taxon>
        <taxon>Actinomycetes</taxon>
        <taxon>Actinopolysporales</taxon>
        <taxon>Actinopolysporaceae</taxon>
        <taxon>Actinopolyspora</taxon>
    </lineage>
</organism>
<dbReference type="AlphaFoldDB" id="A0A1H0WP54"/>
<feature type="transmembrane region" description="Helical" evidence="7">
    <location>
        <begin position="239"/>
        <end position="258"/>
    </location>
</feature>
<feature type="region of interest" description="Disordered" evidence="8">
    <location>
        <begin position="1"/>
        <end position="31"/>
    </location>
</feature>
<dbReference type="Proteomes" id="UP000199497">
    <property type="component" value="Unassembled WGS sequence"/>
</dbReference>
<feature type="transmembrane region" description="Helical" evidence="7">
    <location>
        <begin position="135"/>
        <end position="158"/>
    </location>
</feature>
<comment type="similarity">
    <text evidence="7">Belongs to the binding-protein-dependent transport system permease family.</text>
</comment>
<dbReference type="CDD" id="cd06261">
    <property type="entry name" value="TM_PBP2"/>
    <property type="match status" value="1"/>
</dbReference>
<keyword evidence="3" id="KW-1003">Cell membrane</keyword>
<dbReference type="InterPro" id="IPR050809">
    <property type="entry name" value="UgpAE/MalFG_permease"/>
</dbReference>
<evidence type="ECO:0000256" key="3">
    <source>
        <dbReference type="ARBA" id="ARBA00022475"/>
    </source>
</evidence>
<gene>
    <name evidence="10" type="ORF">SAMN04487905_113125</name>
</gene>
<feature type="transmembrane region" description="Helical" evidence="7">
    <location>
        <begin position="96"/>
        <end position="123"/>
    </location>
</feature>
<protein>
    <submittedName>
        <fullName evidence="10">N,N'-diacetylchitobiose transport system permease protein</fullName>
    </submittedName>
</protein>
<dbReference type="EMBL" id="FNJR01000013">
    <property type="protein sequence ID" value="SDP92464.1"/>
    <property type="molecule type" value="Genomic_DNA"/>
</dbReference>
<accession>A0A1H0WP54</accession>
<dbReference type="SUPFAM" id="SSF161098">
    <property type="entry name" value="MetI-like"/>
    <property type="match status" value="1"/>
</dbReference>
<dbReference type="Gene3D" id="1.10.3720.10">
    <property type="entry name" value="MetI-like"/>
    <property type="match status" value="1"/>
</dbReference>
<evidence type="ECO:0000256" key="7">
    <source>
        <dbReference type="RuleBase" id="RU363032"/>
    </source>
</evidence>
<feature type="transmembrane region" description="Helical" evidence="7">
    <location>
        <begin position="37"/>
        <end position="58"/>
    </location>
</feature>
<dbReference type="PANTHER" id="PTHR43227">
    <property type="entry name" value="BLL4140 PROTEIN"/>
    <property type="match status" value="1"/>
</dbReference>
<keyword evidence="4 7" id="KW-0812">Transmembrane</keyword>
<sequence length="328" mass="35148">MTTELTTEPDAKNPPGAPTTRGARRPRRGSGNGQARAAALYLAPAGILLIAVMAYPLYQLVQLSLYEYGQAQASGGAPLEFLGLGNYTTLLGDGRFWMVLLNTCGFAAVCVLGSLAVGIVLAVLASRVRWLPRTLLFLAALGAWATPAVAGSTVWLFLFDQDFGLVNEVLSGLGWQSMSGFSWTYDRFTAFALVAGEVVWCSFPFVMVTMYAGIKAVPNEIVEAASLDGASAWRTTRSVLLPMLRPLLVIATIQSIIWDFKIFTQIYVMTDGGGIAGQNLVLNVYAYQEAFAGSNYGMGSAIGVVMTVLLLVITVIYLRLQRGTGEST</sequence>
<dbReference type="STRING" id="405564.SAMN04487905_113125"/>
<dbReference type="OrthoDB" id="34224at2"/>
<evidence type="ECO:0000313" key="11">
    <source>
        <dbReference type="Proteomes" id="UP000199497"/>
    </source>
</evidence>
<dbReference type="GO" id="GO:0005886">
    <property type="term" value="C:plasma membrane"/>
    <property type="evidence" value="ECO:0007669"/>
    <property type="project" value="UniProtKB-SubCell"/>
</dbReference>
<evidence type="ECO:0000256" key="4">
    <source>
        <dbReference type="ARBA" id="ARBA00022692"/>
    </source>
</evidence>
<dbReference type="InterPro" id="IPR035906">
    <property type="entry name" value="MetI-like_sf"/>
</dbReference>
<evidence type="ECO:0000256" key="2">
    <source>
        <dbReference type="ARBA" id="ARBA00022448"/>
    </source>
</evidence>
<keyword evidence="6 7" id="KW-0472">Membrane</keyword>
<dbReference type="PANTHER" id="PTHR43227:SF8">
    <property type="entry name" value="DIACETYLCHITOBIOSE UPTAKE SYSTEM PERMEASE PROTEIN DASB"/>
    <property type="match status" value="1"/>
</dbReference>
<proteinExistence type="inferred from homology"/>
<dbReference type="PROSITE" id="PS50928">
    <property type="entry name" value="ABC_TM1"/>
    <property type="match status" value="1"/>
</dbReference>
<evidence type="ECO:0000259" key="9">
    <source>
        <dbReference type="PROSITE" id="PS50928"/>
    </source>
</evidence>
<reference evidence="11" key="1">
    <citation type="submission" date="2016-10" db="EMBL/GenBank/DDBJ databases">
        <authorList>
            <person name="Varghese N."/>
            <person name="Submissions S."/>
        </authorList>
    </citation>
    <scope>NUCLEOTIDE SEQUENCE [LARGE SCALE GENOMIC DNA]</scope>
    <source>
        <strain evidence="11">DSM 46732</strain>
    </source>
</reference>
<name>A0A1H0WP54_9ACTN</name>
<evidence type="ECO:0000256" key="1">
    <source>
        <dbReference type="ARBA" id="ARBA00004651"/>
    </source>
</evidence>
<keyword evidence="2 7" id="KW-0813">Transport</keyword>
<evidence type="ECO:0000256" key="6">
    <source>
        <dbReference type="ARBA" id="ARBA00023136"/>
    </source>
</evidence>